<name>A0ABP9Q7G0_9PSEU</name>
<evidence type="ECO:0000313" key="3">
    <source>
        <dbReference type="Proteomes" id="UP001428817"/>
    </source>
</evidence>
<dbReference type="RefSeq" id="WP_185059178.1">
    <property type="nucleotide sequence ID" value="NZ_BAABJP010000015.1"/>
</dbReference>
<dbReference type="InterPro" id="IPR036412">
    <property type="entry name" value="HAD-like_sf"/>
</dbReference>
<dbReference type="PANTHER" id="PTHR43316:SF9">
    <property type="entry name" value="ACID DEHALOGENASE, PUTATIVE (AFU_ORTHOLOGUE AFUA_6G14460)-RELATED"/>
    <property type="match status" value="1"/>
</dbReference>
<comment type="caution">
    <text evidence="2">The sequence shown here is derived from an EMBL/GenBank/DDBJ whole genome shotgun (WGS) entry which is preliminary data.</text>
</comment>
<dbReference type="PANTHER" id="PTHR43316">
    <property type="entry name" value="HYDROLASE, HALOACID DELAHOGENASE-RELATED"/>
    <property type="match status" value="1"/>
</dbReference>
<evidence type="ECO:0000256" key="1">
    <source>
        <dbReference type="ARBA" id="ARBA00022801"/>
    </source>
</evidence>
<protein>
    <submittedName>
        <fullName evidence="2">HAD family hydrolase</fullName>
    </submittedName>
</protein>
<dbReference type="Gene3D" id="3.40.50.1000">
    <property type="entry name" value="HAD superfamily/HAD-like"/>
    <property type="match status" value="1"/>
</dbReference>
<organism evidence="2 3">
    <name type="scientific">Pseudonocardia eucalypti</name>
    <dbReference type="NCBI Taxonomy" id="648755"/>
    <lineage>
        <taxon>Bacteria</taxon>
        <taxon>Bacillati</taxon>
        <taxon>Actinomycetota</taxon>
        <taxon>Actinomycetes</taxon>
        <taxon>Pseudonocardiales</taxon>
        <taxon>Pseudonocardiaceae</taxon>
        <taxon>Pseudonocardia</taxon>
    </lineage>
</organism>
<dbReference type="SUPFAM" id="SSF56784">
    <property type="entry name" value="HAD-like"/>
    <property type="match status" value="1"/>
</dbReference>
<gene>
    <name evidence="2" type="ORF">GCM10023321_37310</name>
</gene>
<proteinExistence type="predicted"/>
<dbReference type="EMBL" id="BAABJP010000015">
    <property type="protein sequence ID" value="GAA5158087.1"/>
    <property type="molecule type" value="Genomic_DNA"/>
</dbReference>
<evidence type="ECO:0000313" key="2">
    <source>
        <dbReference type="EMBL" id="GAA5158087.1"/>
    </source>
</evidence>
<reference evidence="3" key="1">
    <citation type="journal article" date="2019" name="Int. J. Syst. Evol. Microbiol.">
        <title>The Global Catalogue of Microorganisms (GCM) 10K type strain sequencing project: providing services to taxonomists for standard genome sequencing and annotation.</title>
        <authorList>
            <consortium name="The Broad Institute Genomics Platform"/>
            <consortium name="The Broad Institute Genome Sequencing Center for Infectious Disease"/>
            <person name="Wu L."/>
            <person name="Ma J."/>
        </authorList>
    </citation>
    <scope>NUCLEOTIDE SEQUENCE [LARGE SCALE GENOMIC DNA]</scope>
    <source>
        <strain evidence="3">JCM 18303</strain>
    </source>
</reference>
<sequence length="218" mass="23631">MTDRWLTFDCYGTLVDWRTGMAAALAGLGPAAPTVLDGYHRAELEIEAHGWRPYREVLREGLRLAAGRAGVDPGDVDAFVRAWPAMPVFADAGEALCAVRADGWKVGIITNCDEDLFAATAEYLPVEPDLVVTAERVRSYRPALAHFATFASETGATRDNWLHVGTSWIHDVLPAARMGIRSIWTDRDHTGHPPGLATVRLDSLEMLPAAVALAAARG</sequence>
<accession>A0ABP9Q7G0</accession>
<dbReference type="Pfam" id="PF00702">
    <property type="entry name" value="Hydrolase"/>
    <property type="match status" value="1"/>
</dbReference>
<dbReference type="InterPro" id="IPR023214">
    <property type="entry name" value="HAD_sf"/>
</dbReference>
<dbReference type="Gene3D" id="1.10.150.750">
    <property type="match status" value="1"/>
</dbReference>
<dbReference type="Proteomes" id="UP001428817">
    <property type="component" value="Unassembled WGS sequence"/>
</dbReference>
<dbReference type="GO" id="GO:0016787">
    <property type="term" value="F:hydrolase activity"/>
    <property type="evidence" value="ECO:0007669"/>
    <property type="project" value="UniProtKB-KW"/>
</dbReference>
<keyword evidence="1 2" id="KW-0378">Hydrolase</keyword>
<dbReference type="InterPro" id="IPR051540">
    <property type="entry name" value="S-2-haloacid_dehalogenase"/>
</dbReference>
<keyword evidence="3" id="KW-1185">Reference proteome</keyword>